<evidence type="ECO:0000313" key="1">
    <source>
        <dbReference type="EMBL" id="AYO55778.1"/>
    </source>
</evidence>
<dbReference type="EMBL" id="CP033133">
    <property type="protein sequence ID" value="AYO55778.1"/>
    <property type="molecule type" value="Genomic_DNA"/>
</dbReference>
<evidence type="ECO:0000313" key="2">
    <source>
        <dbReference type="Proteomes" id="UP000279962"/>
    </source>
</evidence>
<proteinExistence type="predicted"/>
<sequence length="158" mass="18312">MQNDPISLKKIQHDLIIIITLLNKTYFKTSNSLELSQDAEFIQNKLLETMQILLKLFSVISEKHPQSNIIDHLSTDFKNDFKMCGVVDFQNRNTSKPIQITQLKKTISNIAIRLDRSAIHCKFCPELGIRPYVPFIAKALCIIFELQHYLQDKSKIHV</sequence>
<gene>
    <name evidence="1" type="ORF">CDG68_19955</name>
</gene>
<reference evidence="1 2" key="1">
    <citation type="submission" date="2018-10" db="EMBL/GenBank/DDBJ databases">
        <title>The complete genome of Acinetobacter wuhouensis strain WCHAW010062.</title>
        <authorList>
            <person name="Hu Y."/>
            <person name="Long H."/>
            <person name="Feng Y."/>
            <person name="Zong Z."/>
        </authorList>
    </citation>
    <scope>NUCLEOTIDE SEQUENCE [LARGE SCALE GENOMIC DNA]</scope>
    <source>
        <strain evidence="1 2">WCHAW010062</strain>
    </source>
</reference>
<name>A0A3G2T681_9GAMM</name>
<dbReference type="Proteomes" id="UP000279962">
    <property type="component" value="Chromosome"/>
</dbReference>
<dbReference type="AlphaFoldDB" id="A0A3G2T681"/>
<accession>A0A3G2T681</accession>
<protein>
    <submittedName>
        <fullName evidence="1">Uncharacterized protein</fullName>
    </submittedName>
</protein>
<organism evidence="1 2">
    <name type="scientific">Acinetobacter wuhouensis</name>
    <dbReference type="NCBI Taxonomy" id="1879050"/>
    <lineage>
        <taxon>Bacteria</taxon>
        <taxon>Pseudomonadati</taxon>
        <taxon>Pseudomonadota</taxon>
        <taxon>Gammaproteobacteria</taxon>
        <taxon>Moraxellales</taxon>
        <taxon>Moraxellaceae</taxon>
        <taxon>Acinetobacter</taxon>
    </lineage>
</organism>
<dbReference type="RefSeq" id="WP_087553142.1">
    <property type="nucleotide sequence ID" value="NZ_CP033133.1"/>
</dbReference>